<accession>A0A0G2Y3R2</accession>
<keyword evidence="5" id="KW-0808">Transferase</keyword>
<dbReference type="Pfam" id="PF01035">
    <property type="entry name" value="DNA_binding_1"/>
    <property type="match status" value="1"/>
</dbReference>
<protein>
    <recommendedName>
        <fullName evidence="3">methylated-DNA--[protein]-cysteine S-methyltransferase</fullName>
        <ecNumber evidence="3">2.1.1.63</ecNumber>
    </recommendedName>
</protein>
<reference evidence="10 11" key="1">
    <citation type="submission" date="2014-10" db="EMBL/GenBank/DDBJ databases">
        <title>Pan-genome analysis of Brazilian lineage A amoebal mimiviruses.</title>
        <authorList>
            <person name="Assis F.L."/>
            <person name="Abrahao J.S."/>
            <person name="Kroon E.G."/>
            <person name="Dornas F.P."/>
            <person name="Andrade K.R."/>
            <person name="Borato P.V.M."/>
            <person name="Pilotto M.R."/>
            <person name="Benamar S."/>
            <person name="LaScola B."/>
            <person name="Colson P."/>
        </authorList>
    </citation>
    <scope>NUCLEOTIDE SEQUENCE [LARGE SCALE GENOMIC DNA]</scope>
    <source>
        <strain evidence="10 11">Kroon</strain>
    </source>
</reference>
<dbReference type="FunFam" id="1.10.10.10:FF:000214">
    <property type="entry name" value="Methylated-DNA--protein-cysteine methyltransferase"/>
    <property type="match status" value="1"/>
</dbReference>
<evidence type="ECO:0000256" key="8">
    <source>
        <dbReference type="ARBA" id="ARBA00049348"/>
    </source>
</evidence>
<evidence type="ECO:0000256" key="5">
    <source>
        <dbReference type="ARBA" id="ARBA00022679"/>
    </source>
</evidence>
<comment type="catalytic activity">
    <reaction evidence="1">
        <text>a 4-O-methyl-thymidine in DNA + L-cysteinyl-[protein] = a thymidine in DNA + S-methyl-L-cysteinyl-[protein]</text>
        <dbReference type="Rhea" id="RHEA:53428"/>
        <dbReference type="Rhea" id="RHEA-COMP:10131"/>
        <dbReference type="Rhea" id="RHEA-COMP:10132"/>
        <dbReference type="Rhea" id="RHEA-COMP:13555"/>
        <dbReference type="Rhea" id="RHEA-COMP:13556"/>
        <dbReference type="ChEBI" id="CHEBI:29950"/>
        <dbReference type="ChEBI" id="CHEBI:82612"/>
        <dbReference type="ChEBI" id="CHEBI:137386"/>
        <dbReference type="ChEBI" id="CHEBI:137387"/>
        <dbReference type="EC" id="2.1.1.63"/>
    </reaction>
</comment>
<evidence type="ECO:0000256" key="4">
    <source>
        <dbReference type="ARBA" id="ARBA00022603"/>
    </source>
</evidence>
<dbReference type="InterPro" id="IPR036388">
    <property type="entry name" value="WH-like_DNA-bd_sf"/>
</dbReference>
<evidence type="ECO:0000256" key="6">
    <source>
        <dbReference type="ARBA" id="ARBA00022763"/>
    </source>
</evidence>
<dbReference type="SUPFAM" id="SSF46767">
    <property type="entry name" value="Methylated DNA-protein cysteine methyltransferase, C-terminal domain"/>
    <property type="match status" value="1"/>
</dbReference>
<dbReference type="GO" id="GO:0032259">
    <property type="term" value="P:methylation"/>
    <property type="evidence" value="ECO:0007669"/>
    <property type="project" value="UniProtKB-KW"/>
</dbReference>
<evidence type="ECO:0000256" key="3">
    <source>
        <dbReference type="ARBA" id="ARBA00011918"/>
    </source>
</evidence>
<evidence type="ECO:0000259" key="9">
    <source>
        <dbReference type="Pfam" id="PF01035"/>
    </source>
</evidence>
<dbReference type="InterPro" id="IPR036217">
    <property type="entry name" value="MethylDNA_cys_MeTrfase_DNAb"/>
</dbReference>
<evidence type="ECO:0000313" key="11">
    <source>
        <dbReference type="Proteomes" id="UP000240461"/>
    </source>
</evidence>
<dbReference type="InterPro" id="IPR014048">
    <property type="entry name" value="MethylDNA_cys_MeTrfase_DNA-bd"/>
</dbReference>
<comment type="catalytic activity">
    <reaction evidence="8">
        <text>a 6-O-methyl-2'-deoxyguanosine in DNA + L-cysteinyl-[protein] = S-methyl-L-cysteinyl-[protein] + a 2'-deoxyguanosine in DNA</text>
        <dbReference type="Rhea" id="RHEA:24000"/>
        <dbReference type="Rhea" id="RHEA-COMP:10131"/>
        <dbReference type="Rhea" id="RHEA-COMP:10132"/>
        <dbReference type="Rhea" id="RHEA-COMP:11367"/>
        <dbReference type="Rhea" id="RHEA-COMP:11368"/>
        <dbReference type="ChEBI" id="CHEBI:29950"/>
        <dbReference type="ChEBI" id="CHEBI:82612"/>
        <dbReference type="ChEBI" id="CHEBI:85445"/>
        <dbReference type="ChEBI" id="CHEBI:85448"/>
        <dbReference type="EC" id="2.1.1.63"/>
    </reaction>
</comment>
<sequence>MKIEIIKTKIGLVKIIYDDTQTKIISVTFIDSSKIKPVKKSLSGLHEYFKGQYDYFTNLDLELKGTPFQCKVWKQILKIPFGETRTYSDIAVAIGNPKAVRAVANACGANSIAIIIPCHRVVGKNNYGGYEYGLEKKLWLLDFEKKNTQ</sequence>
<keyword evidence="7" id="KW-0234">DNA repair</keyword>
<dbReference type="InterPro" id="IPR001497">
    <property type="entry name" value="MethylDNA_cys_MeTrfase_AS"/>
</dbReference>
<dbReference type="InterPro" id="IPR036631">
    <property type="entry name" value="MGMT_N_sf"/>
</dbReference>
<comment type="similarity">
    <text evidence="2">Belongs to the MGMT family.</text>
</comment>
<dbReference type="PANTHER" id="PTHR10815">
    <property type="entry name" value="METHYLATED-DNA--PROTEIN-CYSTEINE METHYLTRANSFERASE"/>
    <property type="match status" value="1"/>
</dbReference>
<dbReference type="EC" id="2.1.1.63" evidence="3"/>
<evidence type="ECO:0000256" key="1">
    <source>
        <dbReference type="ARBA" id="ARBA00001286"/>
    </source>
</evidence>
<keyword evidence="6" id="KW-0227">DNA damage</keyword>
<evidence type="ECO:0000256" key="7">
    <source>
        <dbReference type="ARBA" id="ARBA00023204"/>
    </source>
</evidence>
<dbReference type="PROSITE" id="PS00374">
    <property type="entry name" value="MGMT"/>
    <property type="match status" value="1"/>
</dbReference>
<dbReference type="Gene3D" id="1.10.10.10">
    <property type="entry name" value="Winged helix-like DNA-binding domain superfamily/Winged helix DNA-binding domain"/>
    <property type="match status" value="1"/>
</dbReference>
<proteinExistence type="inferred from homology"/>
<dbReference type="EMBL" id="KM982402">
    <property type="protein sequence ID" value="AKI80433.1"/>
    <property type="molecule type" value="Genomic_DNA"/>
</dbReference>
<evidence type="ECO:0000313" key="10">
    <source>
        <dbReference type="EMBL" id="AKI80433.1"/>
    </source>
</evidence>
<organism evidence="10 11">
    <name type="scientific">Acanthamoeba polyphaga mimivirus Kroon</name>
    <dbReference type="NCBI Taxonomy" id="3069720"/>
    <lineage>
        <taxon>Viruses</taxon>
        <taxon>Varidnaviria</taxon>
        <taxon>Bamfordvirae</taxon>
        <taxon>Nucleocytoviricota</taxon>
        <taxon>Megaviricetes</taxon>
        <taxon>Imitervirales</taxon>
        <taxon>Mimiviridae</taxon>
        <taxon>Megamimivirinae</taxon>
        <taxon>Mimivirus</taxon>
        <taxon>Mimivirus lagoaense</taxon>
    </lineage>
</organism>
<keyword evidence="11" id="KW-1185">Reference proteome</keyword>
<name>A0A0G2Y3R2_9VIRU</name>
<feature type="domain" description="Methylated-DNA-[protein]-cysteine S-methyltransferase DNA binding" evidence="9">
    <location>
        <begin position="67"/>
        <end position="145"/>
    </location>
</feature>
<dbReference type="NCBIfam" id="TIGR00589">
    <property type="entry name" value="ogt"/>
    <property type="match status" value="1"/>
</dbReference>
<dbReference type="PANTHER" id="PTHR10815:SF13">
    <property type="entry name" value="METHYLATED-DNA--PROTEIN-CYSTEINE METHYLTRANSFERASE"/>
    <property type="match status" value="1"/>
</dbReference>
<dbReference type="GO" id="GO:0003908">
    <property type="term" value="F:methylated-DNA-[protein]-cysteine S-methyltransferase activity"/>
    <property type="evidence" value="ECO:0007669"/>
    <property type="project" value="UniProtKB-EC"/>
</dbReference>
<dbReference type="SUPFAM" id="SSF53155">
    <property type="entry name" value="Methylated DNA-protein cysteine methyltransferase domain"/>
    <property type="match status" value="1"/>
</dbReference>
<dbReference type="KEGG" id="vg:80514231"/>
<dbReference type="GO" id="GO:0006281">
    <property type="term" value="P:DNA repair"/>
    <property type="evidence" value="ECO:0007669"/>
    <property type="project" value="UniProtKB-KW"/>
</dbReference>
<keyword evidence="4 10" id="KW-0489">Methyltransferase</keyword>
<evidence type="ECO:0000256" key="2">
    <source>
        <dbReference type="ARBA" id="ARBA00008711"/>
    </source>
</evidence>
<dbReference type="Proteomes" id="UP000240461">
    <property type="component" value="Segment"/>
</dbReference>
<dbReference type="CDD" id="cd06445">
    <property type="entry name" value="ATase"/>
    <property type="match status" value="1"/>
</dbReference>